<evidence type="ECO:0000256" key="5">
    <source>
        <dbReference type="ARBA" id="ARBA00022448"/>
    </source>
</evidence>
<gene>
    <name evidence="14" type="ORF">IAC59_05595</name>
</gene>
<dbReference type="GO" id="GO:0015297">
    <property type="term" value="F:antiporter activity"/>
    <property type="evidence" value="ECO:0007669"/>
    <property type="project" value="UniProtKB-KW"/>
</dbReference>
<feature type="transmembrane region" description="Helical" evidence="13">
    <location>
        <begin position="238"/>
        <end position="261"/>
    </location>
</feature>
<comment type="subcellular location">
    <subcellularLocation>
        <location evidence="2">Cell membrane</location>
        <topology evidence="2">Multi-pass membrane protein</topology>
    </subcellularLocation>
</comment>
<dbReference type="PIRSF" id="PIRSF006603">
    <property type="entry name" value="DinF"/>
    <property type="match status" value="1"/>
</dbReference>
<dbReference type="GO" id="GO:0006811">
    <property type="term" value="P:monoatomic ion transport"/>
    <property type="evidence" value="ECO:0007669"/>
    <property type="project" value="UniProtKB-KW"/>
</dbReference>
<organism evidence="14 15">
    <name type="scientific">Candidatus Fimadaptatus faecigallinarum</name>
    <dbReference type="NCBI Taxonomy" id="2840814"/>
    <lineage>
        <taxon>Bacteria</taxon>
        <taxon>Bacillati</taxon>
        <taxon>Bacillota</taxon>
        <taxon>Clostridia</taxon>
        <taxon>Eubacteriales</taxon>
        <taxon>Candidatus Fimadaptatus</taxon>
    </lineage>
</organism>
<keyword evidence="5" id="KW-0813">Transport</keyword>
<sequence>MSKLQQDFTEGSISRHLIRFSLPFLLANLLQALYSVADMMIVSWICGTNSMSGVNIGGQITQMIMMLVSGLTVGGTVLVGQYYGARLDDEVKRTIGTMLSLLTILGVALTAIMLIASDAVLRLLNTPKEAFSEAHNYLVISLWGTLCVFWYNALSSIQRGMGDSKRPLIFVAVACVVNVGLDLLMVGAWGMGAAGAALATIISQGLSVVLCAVYLGTHGFVFDFKLSSFRIDAEKVKLLIRIGLPSSVQSFVTNLSFLMMTTITNGFGVAASAAVAVCGKFNSFGIMPAIAMSSSVSSVAAQNIGAGQHDRAVEALKAGLKISIVIGLAVFAFTQLCPQLILKMFNAEADVMAYGETYLRAFSFDYLIVPFVFCINGLMLGAGHSMFSLINNMLSAILLRVPVAFLVSRTALGLAGVGAAAPAASLASLIVGIWFLLSGRWKTNNTGIRRAQSA</sequence>
<feature type="transmembrane region" description="Helical" evidence="13">
    <location>
        <begin position="389"/>
        <end position="408"/>
    </location>
</feature>
<evidence type="ECO:0000256" key="8">
    <source>
        <dbReference type="ARBA" id="ARBA00022692"/>
    </source>
</evidence>
<evidence type="ECO:0000313" key="14">
    <source>
        <dbReference type="EMBL" id="HIU46712.1"/>
    </source>
</evidence>
<comment type="similarity">
    <text evidence="3">Belongs to the multi antimicrobial extrusion (MATE) (TC 2.A.66.1) family.</text>
</comment>
<reference evidence="14" key="2">
    <citation type="journal article" date="2021" name="PeerJ">
        <title>Extensive microbial diversity within the chicken gut microbiome revealed by metagenomics and culture.</title>
        <authorList>
            <person name="Gilroy R."/>
            <person name="Ravi A."/>
            <person name="Getino M."/>
            <person name="Pursley I."/>
            <person name="Horton D.L."/>
            <person name="Alikhan N.F."/>
            <person name="Baker D."/>
            <person name="Gharbi K."/>
            <person name="Hall N."/>
            <person name="Watson M."/>
            <person name="Adriaenssens E.M."/>
            <person name="Foster-Nyarko E."/>
            <person name="Jarju S."/>
            <person name="Secka A."/>
            <person name="Antonio M."/>
            <person name="Oren A."/>
            <person name="Chaudhuri R.R."/>
            <person name="La Ragione R."/>
            <person name="Hildebrand F."/>
            <person name="Pallen M.J."/>
        </authorList>
    </citation>
    <scope>NUCLEOTIDE SEQUENCE</scope>
    <source>
        <strain evidence="14">ChiSxjej2B14-8506</strain>
    </source>
</reference>
<feature type="transmembrane region" description="Helical" evidence="13">
    <location>
        <begin position="64"/>
        <end position="83"/>
    </location>
</feature>
<dbReference type="InterPro" id="IPR048279">
    <property type="entry name" value="MdtK-like"/>
</dbReference>
<evidence type="ECO:0000256" key="4">
    <source>
        <dbReference type="ARBA" id="ARBA00020268"/>
    </source>
</evidence>
<accession>A0A9D1LRK1</accession>
<dbReference type="GO" id="GO:0042910">
    <property type="term" value="F:xenobiotic transmembrane transporter activity"/>
    <property type="evidence" value="ECO:0007669"/>
    <property type="project" value="InterPro"/>
</dbReference>
<evidence type="ECO:0000256" key="7">
    <source>
        <dbReference type="ARBA" id="ARBA00022475"/>
    </source>
</evidence>
<feature type="transmembrane region" description="Helical" evidence="13">
    <location>
        <begin position="20"/>
        <end position="44"/>
    </location>
</feature>
<dbReference type="InterPro" id="IPR002528">
    <property type="entry name" value="MATE_fam"/>
</dbReference>
<protein>
    <recommendedName>
        <fullName evidence="4">Probable multidrug resistance protein NorM</fullName>
    </recommendedName>
    <alternativeName>
        <fullName evidence="12">Multidrug-efflux transporter</fullName>
    </alternativeName>
</protein>
<feature type="transmembrane region" description="Helical" evidence="13">
    <location>
        <begin position="95"/>
        <end position="116"/>
    </location>
</feature>
<comment type="function">
    <text evidence="1">Multidrug efflux pump.</text>
</comment>
<feature type="transmembrane region" description="Helical" evidence="13">
    <location>
        <begin position="322"/>
        <end position="341"/>
    </location>
</feature>
<evidence type="ECO:0000256" key="11">
    <source>
        <dbReference type="ARBA" id="ARBA00023136"/>
    </source>
</evidence>
<dbReference type="CDD" id="cd13138">
    <property type="entry name" value="MATE_yoeA_like"/>
    <property type="match status" value="1"/>
</dbReference>
<feature type="transmembrane region" description="Helical" evidence="13">
    <location>
        <begin position="136"/>
        <end position="155"/>
    </location>
</feature>
<dbReference type="EMBL" id="DVNK01000037">
    <property type="protein sequence ID" value="HIU46712.1"/>
    <property type="molecule type" value="Genomic_DNA"/>
</dbReference>
<evidence type="ECO:0000256" key="6">
    <source>
        <dbReference type="ARBA" id="ARBA00022449"/>
    </source>
</evidence>
<evidence type="ECO:0000256" key="13">
    <source>
        <dbReference type="SAM" id="Phobius"/>
    </source>
</evidence>
<evidence type="ECO:0000313" key="15">
    <source>
        <dbReference type="Proteomes" id="UP000824123"/>
    </source>
</evidence>
<dbReference type="AlphaFoldDB" id="A0A9D1LRK1"/>
<dbReference type="Proteomes" id="UP000824123">
    <property type="component" value="Unassembled WGS sequence"/>
</dbReference>
<feature type="transmembrane region" description="Helical" evidence="13">
    <location>
        <begin position="281"/>
        <end position="301"/>
    </location>
</feature>
<comment type="caution">
    <text evidence="14">The sequence shown here is derived from an EMBL/GenBank/DDBJ whole genome shotgun (WGS) entry which is preliminary data.</text>
</comment>
<dbReference type="PANTHER" id="PTHR43298">
    <property type="entry name" value="MULTIDRUG RESISTANCE PROTEIN NORM-RELATED"/>
    <property type="match status" value="1"/>
</dbReference>
<feature type="transmembrane region" description="Helical" evidence="13">
    <location>
        <begin position="361"/>
        <end position="382"/>
    </location>
</feature>
<keyword evidence="10" id="KW-0406">Ion transport</keyword>
<evidence type="ECO:0000256" key="9">
    <source>
        <dbReference type="ARBA" id="ARBA00022989"/>
    </source>
</evidence>
<dbReference type="GO" id="GO:0005886">
    <property type="term" value="C:plasma membrane"/>
    <property type="evidence" value="ECO:0007669"/>
    <property type="project" value="UniProtKB-SubCell"/>
</dbReference>
<proteinExistence type="inferred from homology"/>
<keyword evidence="6" id="KW-0050">Antiport</keyword>
<dbReference type="InterPro" id="IPR050222">
    <property type="entry name" value="MATE_MdtK"/>
</dbReference>
<keyword evidence="7" id="KW-1003">Cell membrane</keyword>
<evidence type="ECO:0000256" key="1">
    <source>
        <dbReference type="ARBA" id="ARBA00003408"/>
    </source>
</evidence>
<name>A0A9D1LRK1_9FIRM</name>
<evidence type="ECO:0000256" key="12">
    <source>
        <dbReference type="ARBA" id="ARBA00031636"/>
    </source>
</evidence>
<dbReference type="PANTHER" id="PTHR43298:SF2">
    <property type="entry name" value="FMN_FAD EXPORTER YEEO-RELATED"/>
    <property type="match status" value="1"/>
</dbReference>
<feature type="transmembrane region" description="Helical" evidence="13">
    <location>
        <begin position="196"/>
        <end position="217"/>
    </location>
</feature>
<feature type="transmembrane region" description="Helical" evidence="13">
    <location>
        <begin position="167"/>
        <end position="190"/>
    </location>
</feature>
<evidence type="ECO:0000256" key="10">
    <source>
        <dbReference type="ARBA" id="ARBA00023065"/>
    </source>
</evidence>
<dbReference type="NCBIfam" id="TIGR00797">
    <property type="entry name" value="matE"/>
    <property type="match status" value="1"/>
</dbReference>
<feature type="transmembrane region" description="Helical" evidence="13">
    <location>
        <begin position="414"/>
        <end position="437"/>
    </location>
</feature>
<evidence type="ECO:0000256" key="3">
    <source>
        <dbReference type="ARBA" id="ARBA00010199"/>
    </source>
</evidence>
<keyword evidence="11 13" id="KW-0472">Membrane</keyword>
<reference evidence="14" key="1">
    <citation type="submission" date="2020-10" db="EMBL/GenBank/DDBJ databases">
        <authorList>
            <person name="Gilroy R."/>
        </authorList>
    </citation>
    <scope>NUCLEOTIDE SEQUENCE</scope>
    <source>
        <strain evidence="14">ChiSxjej2B14-8506</strain>
    </source>
</reference>
<dbReference type="Pfam" id="PF01554">
    <property type="entry name" value="MatE"/>
    <property type="match status" value="2"/>
</dbReference>
<evidence type="ECO:0000256" key="2">
    <source>
        <dbReference type="ARBA" id="ARBA00004651"/>
    </source>
</evidence>
<keyword evidence="9 13" id="KW-1133">Transmembrane helix</keyword>
<keyword evidence="8 13" id="KW-0812">Transmembrane</keyword>